<reference evidence="1 2" key="1">
    <citation type="submission" date="2016-10" db="EMBL/GenBank/DDBJ databases">
        <authorList>
            <person name="de Groot N.N."/>
        </authorList>
    </citation>
    <scope>NUCLEOTIDE SEQUENCE [LARGE SCALE GENOMIC DNA]</scope>
    <source>
        <strain evidence="1 2">MT12</strain>
    </source>
</reference>
<evidence type="ECO:0000313" key="2">
    <source>
        <dbReference type="Proteomes" id="UP000198992"/>
    </source>
</evidence>
<gene>
    <name evidence="1" type="ORF">SAMN05444164_1658</name>
</gene>
<proteinExistence type="predicted"/>
<name>A0A1H4RWY5_9BRAD</name>
<dbReference type="EMBL" id="FNTH01000001">
    <property type="protein sequence ID" value="SEC36433.1"/>
    <property type="molecule type" value="Genomic_DNA"/>
</dbReference>
<evidence type="ECO:0000313" key="1">
    <source>
        <dbReference type="EMBL" id="SEC36433.1"/>
    </source>
</evidence>
<dbReference type="Proteomes" id="UP000198992">
    <property type="component" value="Unassembled WGS sequence"/>
</dbReference>
<protein>
    <submittedName>
        <fullName evidence="1">Uncharacterized protein</fullName>
    </submittedName>
</protein>
<sequence length="62" mass="6688">MKRPPAVTVCRGFTAHACTRSPDPGRAHSSVDLGRSIEHPHVEFVRMVIFLVPAAGTGHGLR</sequence>
<organism evidence="1 2">
    <name type="scientific">Bradyrhizobium erythrophlei</name>
    <dbReference type="NCBI Taxonomy" id="1437360"/>
    <lineage>
        <taxon>Bacteria</taxon>
        <taxon>Pseudomonadati</taxon>
        <taxon>Pseudomonadota</taxon>
        <taxon>Alphaproteobacteria</taxon>
        <taxon>Hyphomicrobiales</taxon>
        <taxon>Nitrobacteraceae</taxon>
        <taxon>Bradyrhizobium</taxon>
    </lineage>
</organism>
<accession>A0A1H4RWY5</accession>
<dbReference type="AlphaFoldDB" id="A0A1H4RWY5"/>